<dbReference type="PROSITE" id="PS50209">
    <property type="entry name" value="CARD"/>
    <property type="match status" value="1"/>
</dbReference>
<evidence type="ECO:0000259" key="3">
    <source>
        <dbReference type="PROSITE" id="PS50207"/>
    </source>
</evidence>
<comment type="caution">
    <text evidence="5">The sequence shown here is derived from an EMBL/GenBank/DDBJ whole genome shotgun (WGS) entry which is preliminary data.</text>
</comment>
<keyword evidence="6" id="KW-1185">Reference proteome</keyword>
<evidence type="ECO:0000256" key="1">
    <source>
        <dbReference type="ARBA" id="ARBA00010134"/>
    </source>
</evidence>
<dbReference type="GO" id="GO:0072557">
    <property type="term" value="C:IPAF inflammasome complex"/>
    <property type="evidence" value="ECO:0007669"/>
    <property type="project" value="TreeGrafter"/>
</dbReference>
<dbReference type="SUPFAM" id="SSF52129">
    <property type="entry name" value="Caspase-like"/>
    <property type="match status" value="1"/>
</dbReference>
<dbReference type="SUPFAM" id="SSF47986">
    <property type="entry name" value="DEATH domain"/>
    <property type="match status" value="1"/>
</dbReference>
<name>A0AB34I3L7_ESCRO</name>
<dbReference type="CDD" id="cd08325">
    <property type="entry name" value="CARD_CASP1-like"/>
    <property type="match status" value="1"/>
</dbReference>
<dbReference type="PROSITE" id="PS50207">
    <property type="entry name" value="CASPASE_P10"/>
    <property type="match status" value="1"/>
</dbReference>
<gene>
    <name evidence="5" type="ORF">J1605_001575</name>
</gene>
<dbReference type="InterPro" id="IPR029030">
    <property type="entry name" value="Caspase-like_dom_sf"/>
</dbReference>
<dbReference type="InterPro" id="IPR011600">
    <property type="entry name" value="Pept_C14_caspase"/>
</dbReference>
<feature type="domain" description="CARD" evidence="4">
    <location>
        <begin position="31"/>
        <end position="105"/>
    </location>
</feature>
<dbReference type="AlphaFoldDB" id="A0AB34I3L7"/>
<dbReference type="GO" id="GO:0006508">
    <property type="term" value="P:proteolysis"/>
    <property type="evidence" value="ECO:0007669"/>
    <property type="project" value="InterPro"/>
</dbReference>
<dbReference type="Pfam" id="PF00656">
    <property type="entry name" value="Peptidase_C14"/>
    <property type="match status" value="1"/>
</dbReference>
<accession>A0AB34I3L7</accession>
<dbReference type="InterPro" id="IPR002398">
    <property type="entry name" value="Pept_C14"/>
</dbReference>
<dbReference type="PANTHER" id="PTHR47901:SF6">
    <property type="entry name" value="CASPASE-12"/>
    <property type="match status" value="1"/>
</dbReference>
<reference evidence="5 6" key="1">
    <citation type="submission" date="2022-11" db="EMBL/GenBank/DDBJ databases">
        <title>Whole genome sequence of Eschrichtius robustus ER-17-0199.</title>
        <authorList>
            <person name="Bruniche-Olsen A."/>
            <person name="Black A.N."/>
            <person name="Fields C.J."/>
            <person name="Walden K."/>
            <person name="Dewoody J.A."/>
        </authorList>
    </citation>
    <scope>NUCLEOTIDE SEQUENCE [LARGE SCALE GENOMIC DNA]</scope>
    <source>
        <strain evidence="5">ER-17-0199</strain>
        <tissue evidence="5">Blubber</tissue>
    </source>
</reference>
<dbReference type="GO" id="GO:0042981">
    <property type="term" value="P:regulation of apoptotic process"/>
    <property type="evidence" value="ECO:0007669"/>
    <property type="project" value="InterPro"/>
</dbReference>
<dbReference type="Gene3D" id="1.10.533.10">
    <property type="entry name" value="Death Domain, Fas"/>
    <property type="match status" value="1"/>
</dbReference>
<proteinExistence type="inferred from homology"/>
<dbReference type="FunFam" id="3.30.70.1470:FF:000003">
    <property type="entry name" value="Caspase-1"/>
    <property type="match status" value="1"/>
</dbReference>
<dbReference type="GO" id="GO:0004197">
    <property type="term" value="F:cysteine-type endopeptidase activity"/>
    <property type="evidence" value="ECO:0007669"/>
    <property type="project" value="InterPro"/>
</dbReference>
<evidence type="ECO:0000259" key="4">
    <source>
        <dbReference type="PROSITE" id="PS50209"/>
    </source>
</evidence>
<sequence>MPRELEQQWLVSRSRFSVVYGYVLWGETAQEEGTEKRPPKEDPVNMVKLMARNVLDGIFDDLMENKVLTRGELQRLGEEVDHIVNRTGDLVDDLTEKTQMAGKIFKDRFFNPKKQLSLKSEDESEKSRDEEKVESAQALALPPTGNVSWILYTNGSLFISQLIYYFNEYSWCYHLEEIFRKVQHSFETPNVLTQMPTIERLSMIRYFYLFPGN</sequence>
<dbReference type="Pfam" id="PF00619">
    <property type="entry name" value="CARD"/>
    <property type="match status" value="1"/>
</dbReference>
<dbReference type="Gene3D" id="3.30.70.1470">
    <property type="entry name" value="Caspase-like"/>
    <property type="match status" value="1"/>
</dbReference>
<dbReference type="GO" id="GO:0097169">
    <property type="term" value="C:AIM2 inflammasome complex"/>
    <property type="evidence" value="ECO:0007669"/>
    <property type="project" value="TreeGrafter"/>
</dbReference>
<dbReference type="InterPro" id="IPR015917">
    <property type="entry name" value="Pept_C14A"/>
</dbReference>
<dbReference type="PANTHER" id="PTHR47901">
    <property type="entry name" value="CASPASE RECRUITMENT DOMAIN-CONTAINING PROTEIN 18"/>
    <property type="match status" value="1"/>
</dbReference>
<comment type="similarity">
    <text evidence="1">Belongs to the peptidase C14A family.</text>
</comment>
<dbReference type="InterPro" id="IPR002138">
    <property type="entry name" value="Pept_C14_p10"/>
</dbReference>
<dbReference type="SMART" id="SM00115">
    <property type="entry name" value="CASc"/>
    <property type="match status" value="1"/>
</dbReference>
<organism evidence="5 6">
    <name type="scientific">Eschrichtius robustus</name>
    <name type="common">California gray whale</name>
    <name type="synonym">Eschrichtius gibbosus</name>
    <dbReference type="NCBI Taxonomy" id="9764"/>
    <lineage>
        <taxon>Eukaryota</taxon>
        <taxon>Metazoa</taxon>
        <taxon>Chordata</taxon>
        <taxon>Craniata</taxon>
        <taxon>Vertebrata</taxon>
        <taxon>Euteleostomi</taxon>
        <taxon>Mammalia</taxon>
        <taxon>Eutheria</taxon>
        <taxon>Laurasiatheria</taxon>
        <taxon>Artiodactyla</taxon>
        <taxon>Whippomorpha</taxon>
        <taxon>Cetacea</taxon>
        <taxon>Mysticeti</taxon>
        <taxon>Eschrichtiidae</taxon>
        <taxon>Eschrichtius</taxon>
    </lineage>
</organism>
<evidence type="ECO:0000313" key="6">
    <source>
        <dbReference type="Proteomes" id="UP001159641"/>
    </source>
</evidence>
<dbReference type="GO" id="GO:0050727">
    <property type="term" value="P:regulation of inflammatory response"/>
    <property type="evidence" value="ECO:0007669"/>
    <property type="project" value="TreeGrafter"/>
</dbReference>
<dbReference type="InterPro" id="IPR001315">
    <property type="entry name" value="CARD"/>
</dbReference>
<feature type="region of interest" description="Disordered" evidence="2">
    <location>
        <begin position="117"/>
        <end position="137"/>
    </location>
</feature>
<dbReference type="GO" id="GO:0072559">
    <property type="term" value="C:NLRP3 inflammasome complex"/>
    <property type="evidence" value="ECO:0007669"/>
    <property type="project" value="TreeGrafter"/>
</dbReference>
<protein>
    <submittedName>
        <fullName evidence="5">Uncharacterized protein</fullName>
    </submittedName>
</protein>
<feature type="domain" description="Caspase family p10" evidence="3">
    <location>
        <begin position="145"/>
        <end position="211"/>
    </location>
</feature>
<dbReference type="Proteomes" id="UP001159641">
    <property type="component" value="Unassembled WGS sequence"/>
</dbReference>
<feature type="compositionally biased region" description="Basic and acidic residues" evidence="2">
    <location>
        <begin position="119"/>
        <end position="134"/>
    </location>
</feature>
<dbReference type="InterPro" id="IPR011029">
    <property type="entry name" value="DEATH-like_dom_sf"/>
</dbReference>
<dbReference type="EMBL" id="JAIQCJ010000083">
    <property type="protein sequence ID" value="KAJ8798084.1"/>
    <property type="molecule type" value="Genomic_DNA"/>
</dbReference>
<evidence type="ECO:0000256" key="2">
    <source>
        <dbReference type="SAM" id="MobiDB-lite"/>
    </source>
</evidence>
<evidence type="ECO:0000313" key="5">
    <source>
        <dbReference type="EMBL" id="KAJ8798084.1"/>
    </source>
</evidence>